<keyword evidence="2" id="KW-1185">Reference proteome</keyword>
<evidence type="ECO:0000313" key="2">
    <source>
        <dbReference type="Proteomes" id="UP000198967"/>
    </source>
</evidence>
<dbReference type="EMBL" id="FNBE01000017">
    <property type="protein sequence ID" value="SDG93892.1"/>
    <property type="molecule type" value="Genomic_DNA"/>
</dbReference>
<evidence type="ECO:0000313" key="1">
    <source>
        <dbReference type="EMBL" id="SDG93892.1"/>
    </source>
</evidence>
<reference evidence="1 2" key="1">
    <citation type="submission" date="2016-10" db="EMBL/GenBank/DDBJ databases">
        <authorList>
            <person name="de Groot N.N."/>
        </authorList>
    </citation>
    <scope>NUCLEOTIDE SEQUENCE [LARGE SCALE GENOMIC DNA]</scope>
    <source>
        <strain evidence="1 2">CGMCC 4.3143</strain>
    </source>
</reference>
<dbReference type="AlphaFoldDB" id="A0A1G7YBK6"/>
<gene>
    <name evidence="1" type="ORF">SAMN05216377_1172</name>
</gene>
<protein>
    <submittedName>
        <fullName evidence="1">Uncharacterized protein</fullName>
    </submittedName>
</protein>
<organism evidence="1 2">
    <name type="scientific">Pseudonocardia oroxyli</name>
    <dbReference type="NCBI Taxonomy" id="366584"/>
    <lineage>
        <taxon>Bacteria</taxon>
        <taxon>Bacillati</taxon>
        <taxon>Actinomycetota</taxon>
        <taxon>Actinomycetes</taxon>
        <taxon>Pseudonocardiales</taxon>
        <taxon>Pseudonocardiaceae</taxon>
        <taxon>Pseudonocardia</taxon>
    </lineage>
</organism>
<accession>A0A1G7YBK6</accession>
<proteinExistence type="predicted"/>
<dbReference type="STRING" id="366584.SAMN05216377_1172"/>
<name>A0A1G7YBK6_PSEOR</name>
<sequence length="65" mass="7083">MKDLPMPAGPVDSAAVLADDALLDAVRTGARGIDDPDPLVRLLAAWRCARRRPRTRGRRFGLGCR</sequence>
<dbReference type="Proteomes" id="UP000198967">
    <property type="component" value="Unassembled WGS sequence"/>
</dbReference>